<reference evidence="2" key="1">
    <citation type="submission" date="2015-01" db="EMBL/GenBank/DDBJ databases">
        <authorList>
            <person name="Aksoy S."/>
            <person name="Warren W."/>
            <person name="Wilson R.K."/>
        </authorList>
    </citation>
    <scope>NUCLEOTIDE SEQUENCE [LARGE SCALE GENOMIC DNA]</scope>
    <source>
        <strain evidence="2">IAEA</strain>
    </source>
</reference>
<proteinExistence type="predicted"/>
<evidence type="ECO:0000313" key="1">
    <source>
        <dbReference type="EnsemblMetazoa" id="GPPI042139-PA"/>
    </source>
</evidence>
<keyword evidence="2" id="KW-1185">Reference proteome</keyword>
<dbReference type="Proteomes" id="UP000092460">
    <property type="component" value="Unassembled WGS sequence"/>
</dbReference>
<organism evidence="1 2">
    <name type="scientific">Glossina palpalis gambiensis</name>
    <dbReference type="NCBI Taxonomy" id="67801"/>
    <lineage>
        <taxon>Eukaryota</taxon>
        <taxon>Metazoa</taxon>
        <taxon>Ecdysozoa</taxon>
        <taxon>Arthropoda</taxon>
        <taxon>Hexapoda</taxon>
        <taxon>Insecta</taxon>
        <taxon>Pterygota</taxon>
        <taxon>Neoptera</taxon>
        <taxon>Endopterygota</taxon>
        <taxon>Diptera</taxon>
        <taxon>Brachycera</taxon>
        <taxon>Muscomorpha</taxon>
        <taxon>Hippoboscoidea</taxon>
        <taxon>Glossinidae</taxon>
        <taxon>Glossina</taxon>
    </lineage>
</organism>
<evidence type="ECO:0000313" key="2">
    <source>
        <dbReference type="Proteomes" id="UP000092460"/>
    </source>
</evidence>
<name>A0A1B0BVV8_9MUSC</name>
<accession>A0A1B0BVV8</accession>
<reference evidence="1" key="2">
    <citation type="submission" date="2020-05" db="UniProtKB">
        <authorList>
            <consortium name="EnsemblMetazoa"/>
        </authorList>
    </citation>
    <scope>IDENTIFICATION</scope>
    <source>
        <strain evidence="1">IAEA</strain>
    </source>
</reference>
<dbReference type="VEuPathDB" id="VectorBase:GPPI042139"/>
<sequence>MVSVETDDRWCELPPRGLLDLVADRTIVNCNKLQDQMPNSPLGNIQRPTISISIKNCSITVIHVLSFIPVARTAGIIVALLVSAFRLSKAAVMVALLGFLLSSKRL</sequence>
<dbReference type="AlphaFoldDB" id="A0A1B0BVV8"/>
<dbReference type="EnsemblMetazoa" id="GPPI042139-RA">
    <property type="protein sequence ID" value="GPPI042139-PA"/>
    <property type="gene ID" value="GPPI042139"/>
</dbReference>
<dbReference type="EMBL" id="JXJN01021495">
    <property type="status" value="NOT_ANNOTATED_CDS"/>
    <property type="molecule type" value="Genomic_DNA"/>
</dbReference>
<protein>
    <submittedName>
        <fullName evidence="1">Uncharacterized protein</fullName>
    </submittedName>
</protein>